<dbReference type="Proteomes" id="UP001054837">
    <property type="component" value="Unassembled WGS sequence"/>
</dbReference>
<keyword evidence="3" id="KW-1185">Reference proteome</keyword>
<dbReference type="AlphaFoldDB" id="A0AAV4WTY4"/>
<feature type="region of interest" description="Disordered" evidence="1">
    <location>
        <begin position="100"/>
        <end position="123"/>
    </location>
</feature>
<accession>A0AAV4WTY4</accession>
<comment type="caution">
    <text evidence="2">The sequence shown here is derived from an EMBL/GenBank/DDBJ whole genome shotgun (WGS) entry which is preliminary data.</text>
</comment>
<dbReference type="EMBL" id="BPLQ01015074">
    <property type="protein sequence ID" value="GIY85733.1"/>
    <property type="molecule type" value="Genomic_DNA"/>
</dbReference>
<sequence>MACIYHMHHEGAVMNFVLNCRQEIFKYSELKVRREHSIFEDHQRVCNPVVGKKKETLPSQMRRFKQDKLCSSKCRCRIFKSRAHCFETSFFSSVLEKWSPDERSTMSADGTVPTPPPPRWSTGVASTVLQVGYGRPGSNDLVAESDGLVQR</sequence>
<evidence type="ECO:0000313" key="2">
    <source>
        <dbReference type="EMBL" id="GIY85733.1"/>
    </source>
</evidence>
<reference evidence="2 3" key="1">
    <citation type="submission" date="2021-06" db="EMBL/GenBank/DDBJ databases">
        <title>Caerostris darwini draft genome.</title>
        <authorList>
            <person name="Kono N."/>
            <person name="Arakawa K."/>
        </authorList>
    </citation>
    <scope>NUCLEOTIDE SEQUENCE [LARGE SCALE GENOMIC DNA]</scope>
</reference>
<gene>
    <name evidence="2" type="ORF">CDAR_208421</name>
</gene>
<proteinExistence type="predicted"/>
<evidence type="ECO:0000313" key="3">
    <source>
        <dbReference type="Proteomes" id="UP001054837"/>
    </source>
</evidence>
<evidence type="ECO:0000256" key="1">
    <source>
        <dbReference type="SAM" id="MobiDB-lite"/>
    </source>
</evidence>
<name>A0AAV4WTY4_9ARAC</name>
<organism evidence="2 3">
    <name type="scientific">Caerostris darwini</name>
    <dbReference type="NCBI Taxonomy" id="1538125"/>
    <lineage>
        <taxon>Eukaryota</taxon>
        <taxon>Metazoa</taxon>
        <taxon>Ecdysozoa</taxon>
        <taxon>Arthropoda</taxon>
        <taxon>Chelicerata</taxon>
        <taxon>Arachnida</taxon>
        <taxon>Araneae</taxon>
        <taxon>Araneomorphae</taxon>
        <taxon>Entelegynae</taxon>
        <taxon>Araneoidea</taxon>
        <taxon>Araneidae</taxon>
        <taxon>Caerostris</taxon>
    </lineage>
</organism>
<protein>
    <submittedName>
        <fullName evidence="2">Uncharacterized protein</fullName>
    </submittedName>
</protein>